<dbReference type="Gene3D" id="3.30.830.10">
    <property type="entry name" value="Metalloenzyme, LuxS/M16 peptidase-like"/>
    <property type="match status" value="2"/>
</dbReference>
<evidence type="ECO:0000259" key="2">
    <source>
        <dbReference type="Pfam" id="PF05193"/>
    </source>
</evidence>
<evidence type="ECO:0000313" key="3">
    <source>
        <dbReference type="EMBL" id="GGK00784.1"/>
    </source>
</evidence>
<dbReference type="InterPro" id="IPR011765">
    <property type="entry name" value="Pept_M16_N"/>
</dbReference>
<evidence type="ECO:0000259" key="1">
    <source>
        <dbReference type="Pfam" id="PF00675"/>
    </source>
</evidence>
<dbReference type="Pfam" id="PF05193">
    <property type="entry name" value="Peptidase_M16_C"/>
    <property type="match status" value="1"/>
</dbReference>
<dbReference type="GO" id="GO:0046872">
    <property type="term" value="F:metal ion binding"/>
    <property type="evidence" value="ECO:0007669"/>
    <property type="project" value="InterPro"/>
</dbReference>
<organism evidence="3 4">
    <name type="scientific">Pilimelia anulata</name>
    <dbReference type="NCBI Taxonomy" id="53371"/>
    <lineage>
        <taxon>Bacteria</taxon>
        <taxon>Bacillati</taxon>
        <taxon>Actinomycetota</taxon>
        <taxon>Actinomycetes</taxon>
        <taxon>Micromonosporales</taxon>
        <taxon>Micromonosporaceae</taxon>
        <taxon>Pilimelia</taxon>
    </lineage>
</organism>
<name>A0A8J3BB06_9ACTN</name>
<dbReference type="Pfam" id="PF00675">
    <property type="entry name" value="Peptidase_M16"/>
    <property type="match status" value="1"/>
</dbReference>
<feature type="domain" description="Peptidase M16 N-terminal" evidence="1">
    <location>
        <begin position="61"/>
        <end position="167"/>
    </location>
</feature>
<dbReference type="PANTHER" id="PTHR11851:SF224">
    <property type="entry name" value="PROCESSING PROTEASE"/>
    <property type="match status" value="1"/>
</dbReference>
<reference evidence="3" key="2">
    <citation type="submission" date="2020-09" db="EMBL/GenBank/DDBJ databases">
        <authorList>
            <person name="Sun Q."/>
            <person name="Ohkuma M."/>
        </authorList>
    </citation>
    <scope>NUCLEOTIDE SEQUENCE</scope>
    <source>
        <strain evidence="3">JCM 3090</strain>
    </source>
</reference>
<keyword evidence="4" id="KW-1185">Reference proteome</keyword>
<evidence type="ECO:0000313" key="4">
    <source>
        <dbReference type="Proteomes" id="UP000649739"/>
    </source>
</evidence>
<dbReference type="InterPro" id="IPR007863">
    <property type="entry name" value="Peptidase_M16_C"/>
</dbReference>
<dbReference type="InterPro" id="IPR050361">
    <property type="entry name" value="MPP/UQCRC_Complex"/>
</dbReference>
<reference evidence="3" key="1">
    <citation type="journal article" date="2014" name="Int. J. Syst. Evol. Microbiol.">
        <title>Complete genome sequence of Corynebacterium casei LMG S-19264T (=DSM 44701T), isolated from a smear-ripened cheese.</title>
        <authorList>
            <consortium name="US DOE Joint Genome Institute (JGI-PGF)"/>
            <person name="Walter F."/>
            <person name="Albersmeier A."/>
            <person name="Kalinowski J."/>
            <person name="Ruckert C."/>
        </authorList>
    </citation>
    <scope>NUCLEOTIDE SEQUENCE</scope>
    <source>
        <strain evidence="3">JCM 3090</strain>
    </source>
</reference>
<dbReference type="SUPFAM" id="SSF63411">
    <property type="entry name" value="LuxS/MPP-like metallohydrolase"/>
    <property type="match status" value="2"/>
</dbReference>
<protein>
    <submittedName>
        <fullName evidence="3">Peptidase M16</fullName>
    </submittedName>
</protein>
<feature type="domain" description="Peptidase M16 C-terminal" evidence="2">
    <location>
        <begin position="179"/>
        <end position="353"/>
    </location>
</feature>
<accession>A0A8J3BB06</accession>
<dbReference type="InterPro" id="IPR011249">
    <property type="entry name" value="Metalloenz_LuxS/M16"/>
</dbReference>
<sequence>MTTITELPALGKPAKLKLPPRAERTLANGLTVIAVRRPSVPLVELRLRLPFARAPLARAGLLASALFTGTQRRSAVELAAALQAIGGGFGADQDPDWLTISGNCLAGGLDTALALLHEVVTEPAYPAHEVGTERERLADHIEVAQSQPGHLARAALLRRRFGTHPYAVELPTAEQVRGISPGHLRTLHAQRVGAEGAILVLVGDVRPEQALDRAEAVFGEWAGPATSRTIPALPAARPAPLLLVDRPGSVQSSLRIALPAVGRKHPDHVPMQLANLVFGGYFSSRWVENIREDKGYTYSPFANVEHAVAGSVLVLSAEVATEVTAPALVETLYELGRAASLPAEPHELEQARNYILGALRIQLASQAGLAGLVSTYAGHGLRLEHVATYSEGLAAATLDEVHAAGARYLAPANAVGIVLGEVGRVEAGLAALLPVERE</sequence>
<gene>
    <name evidence="3" type="ORF">GCM10010123_33380</name>
</gene>
<dbReference type="Proteomes" id="UP000649739">
    <property type="component" value="Unassembled WGS sequence"/>
</dbReference>
<dbReference type="AlphaFoldDB" id="A0A8J3BB06"/>
<dbReference type="EMBL" id="BMQB01000007">
    <property type="protein sequence ID" value="GGK00784.1"/>
    <property type="molecule type" value="Genomic_DNA"/>
</dbReference>
<dbReference type="RefSeq" id="WP_189171095.1">
    <property type="nucleotide sequence ID" value="NZ_BMQB01000007.1"/>
</dbReference>
<dbReference type="PANTHER" id="PTHR11851">
    <property type="entry name" value="METALLOPROTEASE"/>
    <property type="match status" value="1"/>
</dbReference>
<proteinExistence type="predicted"/>
<comment type="caution">
    <text evidence="3">The sequence shown here is derived from an EMBL/GenBank/DDBJ whole genome shotgun (WGS) entry which is preliminary data.</text>
</comment>